<dbReference type="EMBL" id="CP030041">
    <property type="protein sequence ID" value="AWW31151.1"/>
    <property type="molecule type" value="Genomic_DNA"/>
</dbReference>
<feature type="domain" description="HTH gntR-type" evidence="4">
    <location>
        <begin position="16"/>
        <end position="84"/>
    </location>
</feature>
<dbReference type="Gene3D" id="3.40.50.2300">
    <property type="match status" value="2"/>
</dbReference>
<keyword evidence="1" id="KW-0805">Transcription regulation</keyword>
<dbReference type="PROSITE" id="PS50949">
    <property type="entry name" value="HTH_GNTR"/>
    <property type="match status" value="1"/>
</dbReference>
<protein>
    <submittedName>
        <fullName evidence="5">Transcriptional regulator</fullName>
    </submittedName>
</protein>
<dbReference type="InterPro" id="IPR000524">
    <property type="entry name" value="Tscrpt_reg_HTH_GntR"/>
</dbReference>
<evidence type="ECO:0000256" key="3">
    <source>
        <dbReference type="ARBA" id="ARBA00023163"/>
    </source>
</evidence>
<keyword evidence="2" id="KW-0238">DNA-binding</keyword>
<dbReference type="InterPro" id="IPR036390">
    <property type="entry name" value="WH_DNA-bd_sf"/>
</dbReference>
<evidence type="ECO:0000313" key="5">
    <source>
        <dbReference type="EMBL" id="AWW31151.1"/>
    </source>
</evidence>
<accession>A0A2Z4IJ46</accession>
<dbReference type="InterPro" id="IPR036388">
    <property type="entry name" value="WH-like_DNA-bd_sf"/>
</dbReference>
<dbReference type="InterPro" id="IPR028082">
    <property type="entry name" value="Peripla_BP_I"/>
</dbReference>
<keyword evidence="3" id="KW-0804">Transcription</keyword>
<dbReference type="SMART" id="SM00345">
    <property type="entry name" value="HTH_GNTR"/>
    <property type="match status" value="1"/>
</dbReference>
<dbReference type="Gene3D" id="1.10.10.10">
    <property type="entry name" value="Winged helix-like DNA-binding domain superfamily/Winged helix DNA-binding domain"/>
    <property type="match status" value="1"/>
</dbReference>
<dbReference type="OrthoDB" id="742238at2"/>
<dbReference type="PANTHER" id="PTHR38445">
    <property type="entry name" value="HTH-TYPE TRANSCRIPTIONAL REPRESSOR YTRA"/>
    <property type="match status" value="1"/>
</dbReference>
<dbReference type="CDD" id="cd07377">
    <property type="entry name" value="WHTH_GntR"/>
    <property type="match status" value="1"/>
</dbReference>
<dbReference type="GO" id="GO:0003700">
    <property type="term" value="F:DNA-binding transcription factor activity"/>
    <property type="evidence" value="ECO:0007669"/>
    <property type="project" value="InterPro"/>
</dbReference>
<evidence type="ECO:0000256" key="1">
    <source>
        <dbReference type="ARBA" id="ARBA00023015"/>
    </source>
</evidence>
<sequence>MIEAPTSIRIDSESRIPKYQQIVNSIIEDIEKGSLSVGEKIPSINEISEEYYLSRDTVEKAYNLLKKKKIIVSVKGKGYYVARNVSQSQVKVLFLLNKLSNYKLRIYNSFVNSLGADAQVDLHIYHCDPKNLLNLLNENTGAYDYYVVMPHFKDDDLHHNNYNQDVIDALRKISSDKLIIMDNYMPDLGDEVASIYQDFKMDIYKALKEGQARLQKYDTLILVYPDNVIYPYPKEIKQGFKKFCVEFGLEFEIINTIYPEMELSPNDAYILIEENDLVNLMRQIRDEEYLLGEDVGVISYNDTPLKELLGITVMSTDFKVMGETAAYMIKKRKKEVVKNVFNFIDRGSI</sequence>
<dbReference type="SUPFAM" id="SSF46785">
    <property type="entry name" value="Winged helix' DNA-binding domain"/>
    <property type="match status" value="1"/>
</dbReference>
<dbReference type="RefSeq" id="WP_112784528.1">
    <property type="nucleotide sequence ID" value="NZ_CP030041.1"/>
</dbReference>
<name>A0A2Z4IJ46_9BACT</name>
<evidence type="ECO:0000256" key="2">
    <source>
        <dbReference type="ARBA" id="ARBA00023125"/>
    </source>
</evidence>
<reference evidence="5 6" key="1">
    <citation type="submission" date="2018-06" db="EMBL/GenBank/DDBJ databases">
        <title>Echinicola strongylocentroti sp. nov., isolated from a sea urchin Strongylocentrotus intermedius.</title>
        <authorList>
            <person name="Bae S.S."/>
        </authorList>
    </citation>
    <scope>NUCLEOTIDE SEQUENCE [LARGE SCALE GENOMIC DNA]</scope>
    <source>
        <strain evidence="5 6">MEBiC08714</strain>
    </source>
</reference>
<proteinExistence type="predicted"/>
<evidence type="ECO:0000313" key="6">
    <source>
        <dbReference type="Proteomes" id="UP000248688"/>
    </source>
</evidence>
<dbReference type="Proteomes" id="UP000248688">
    <property type="component" value="Chromosome"/>
</dbReference>
<dbReference type="Pfam" id="PF00392">
    <property type="entry name" value="GntR"/>
    <property type="match status" value="1"/>
</dbReference>
<dbReference type="PANTHER" id="PTHR38445:SF10">
    <property type="entry name" value="GNTR-FAMILY TRANSCRIPTIONAL REGULATOR"/>
    <property type="match status" value="1"/>
</dbReference>
<organism evidence="5 6">
    <name type="scientific">Echinicola strongylocentroti</name>
    <dbReference type="NCBI Taxonomy" id="1795355"/>
    <lineage>
        <taxon>Bacteria</taxon>
        <taxon>Pseudomonadati</taxon>
        <taxon>Bacteroidota</taxon>
        <taxon>Cytophagia</taxon>
        <taxon>Cytophagales</taxon>
        <taxon>Cyclobacteriaceae</taxon>
        <taxon>Echinicola</taxon>
    </lineage>
</organism>
<keyword evidence="6" id="KW-1185">Reference proteome</keyword>
<evidence type="ECO:0000259" key="4">
    <source>
        <dbReference type="PROSITE" id="PS50949"/>
    </source>
</evidence>
<dbReference type="AlphaFoldDB" id="A0A2Z4IJ46"/>
<gene>
    <name evidence="5" type="ORF">DN752_14005</name>
</gene>
<dbReference type="SUPFAM" id="SSF53822">
    <property type="entry name" value="Periplasmic binding protein-like I"/>
    <property type="match status" value="1"/>
</dbReference>
<dbReference type="GO" id="GO:0003677">
    <property type="term" value="F:DNA binding"/>
    <property type="evidence" value="ECO:0007669"/>
    <property type="project" value="UniProtKB-KW"/>
</dbReference>
<dbReference type="KEGG" id="est:DN752_14005"/>